<reference evidence="4" key="1">
    <citation type="submission" date="2025-08" db="UniProtKB">
        <authorList>
            <consortium name="RefSeq"/>
        </authorList>
    </citation>
    <scope>IDENTIFICATION</scope>
    <source>
        <strain evidence="4">11010-0011.00</strain>
        <tissue evidence="4">Whole body</tissue>
    </source>
</reference>
<dbReference type="RefSeq" id="XP_030377135.1">
    <property type="nucleotide sequence ID" value="XM_030521275.1"/>
</dbReference>
<keyword evidence="3" id="KW-1185">Reference proteome</keyword>
<dbReference type="AlphaFoldDB" id="A0A6J2TNP1"/>
<feature type="domain" description="EGF-like" evidence="2">
    <location>
        <begin position="83"/>
        <end position="117"/>
    </location>
</feature>
<organism evidence="3 4">
    <name type="scientific">Drosophila lebanonensis</name>
    <name type="common">Fruit fly</name>
    <name type="synonym">Scaptodrosophila lebanonensis</name>
    <dbReference type="NCBI Taxonomy" id="7225"/>
    <lineage>
        <taxon>Eukaryota</taxon>
        <taxon>Metazoa</taxon>
        <taxon>Ecdysozoa</taxon>
        <taxon>Arthropoda</taxon>
        <taxon>Hexapoda</taxon>
        <taxon>Insecta</taxon>
        <taxon>Pterygota</taxon>
        <taxon>Neoptera</taxon>
        <taxon>Endopterygota</taxon>
        <taxon>Diptera</taxon>
        <taxon>Brachycera</taxon>
        <taxon>Muscomorpha</taxon>
        <taxon>Ephydroidea</taxon>
        <taxon>Drosophilidae</taxon>
        <taxon>Scaptodrosophila</taxon>
    </lineage>
</organism>
<feature type="domain" description="EGF-like" evidence="2">
    <location>
        <begin position="153"/>
        <end position="187"/>
    </location>
</feature>
<sequence length="457" mass="50554">MVNKDGRLVTEWRLEGDWQNKTVLQWGFRDICCEGYMGSIDNCQPQCDNCPANSYCAAPDRCECNSGYEYIGVRIDSVVCAASCQSCGRNTHCVEPERCLCDEGYVRSSAENSADCEPVCVQACPEFSHCGRPNTCVCNAGYTAHENGTCGPMCSSDCGPHGYCRAPGKCGCLFGYHYETPGSSQCVAKCDEKCERNANCVEPNRCECKAGYNLTEQASGGLSCEPICGTTCINARCSAPETCTCHKGYKRVNKYHCIPICHHCNGGDCVAPDNCTCWEGFLPKFETKKIKRKDVIIQTCHPDKNVLIPPWNCITRCLCLQKLEPEREGEPKTENTTHSKLQSVSNNTARCVDACDKGLKKSKDPACLNTKLCECNQLSWNLICHGKSKSPRYTRFSCSVLAPSPDLSPKTRSLKKDTPVQWEDYARGVLLAMFITLVFIGSGIFFASRRHFPPVER</sequence>
<feature type="domain" description="EGF-like" evidence="2">
    <location>
        <begin position="227"/>
        <end position="258"/>
    </location>
</feature>
<keyword evidence="1" id="KW-1133">Transmembrane helix</keyword>
<name>A0A6J2TNP1_DROLE</name>
<feature type="transmembrane region" description="Helical" evidence="1">
    <location>
        <begin position="425"/>
        <end position="447"/>
    </location>
</feature>
<evidence type="ECO:0000313" key="3">
    <source>
        <dbReference type="Proteomes" id="UP000504634"/>
    </source>
</evidence>
<dbReference type="PANTHER" id="PTHR24047:SF32">
    <property type="entry name" value="FI01909P-RELATED"/>
    <property type="match status" value="1"/>
</dbReference>
<dbReference type="Gene3D" id="2.10.25.10">
    <property type="entry name" value="Laminin"/>
    <property type="match status" value="5"/>
</dbReference>
<dbReference type="OrthoDB" id="409374at2759"/>
<gene>
    <name evidence="4" type="primary">LOC115626025</name>
</gene>
<dbReference type="GeneID" id="115626025"/>
<dbReference type="Proteomes" id="UP000504634">
    <property type="component" value="Unplaced"/>
</dbReference>
<keyword evidence="1" id="KW-0472">Membrane</keyword>
<protein>
    <submittedName>
        <fullName evidence="4">von Willebrand factor D and EGF domain-containing protein-like</fullName>
    </submittedName>
</protein>
<evidence type="ECO:0000259" key="2">
    <source>
        <dbReference type="SMART" id="SM00181"/>
    </source>
</evidence>
<dbReference type="InterPro" id="IPR053255">
    <property type="entry name" value="EGF-like_domain"/>
</dbReference>
<dbReference type="SMART" id="SM00181">
    <property type="entry name" value="EGF"/>
    <property type="match status" value="4"/>
</dbReference>
<accession>A0A6J2TNP1</accession>
<keyword evidence="1" id="KW-0812">Transmembrane</keyword>
<evidence type="ECO:0000256" key="1">
    <source>
        <dbReference type="SAM" id="Phobius"/>
    </source>
</evidence>
<evidence type="ECO:0000313" key="4">
    <source>
        <dbReference type="RefSeq" id="XP_030377135.1"/>
    </source>
</evidence>
<feature type="domain" description="EGF-like" evidence="2">
    <location>
        <begin position="189"/>
        <end position="225"/>
    </location>
</feature>
<dbReference type="InterPro" id="IPR000742">
    <property type="entry name" value="EGF"/>
</dbReference>
<dbReference type="PANTHER" id="PTHR24047">
    <property type="entry name" value="FI01909P-RELATED"/>
    <property type="match status" value="1"/>
</dbReference>
<proteinExistence type="predicted"/>